<reference evidence="1 2" key="1">
    <citation type="journal article" date="2020" name="Front. Microbiol.">
        <title>Phenotypic and Genetic Characterization of the Cheese Ripening Yeast Geotrichum candidum.</title>
        <authorList>
            <person name="Perkins V."/>
            <person name="Vignola S."/>
            <person name="Lessard M.H."/>
            <person name="Plante P.L."/>
            <person name="Corbeil J."/>
            <person name="Dugat-Bony E."/>
            <person name="Frenette M."/>
            <person name="Labrie S."/>
        </authorList>
    </citation>
    <scope>NUCLEOTIDE SEQUENCE [LARGE SCALE GENOMIC DNA]</scope>
    <source>
        <strain evidence="1 2">LMA-1147</strain>
    </source>
</reference>
<organism evidence="1 2">
    <name type="scientific">Geotrichum galactomycetum</name>
    <dbReference type="NCBI Taxonomy" id="27317"/>
    <lineage>
        <taxon>Eukaryota</taxon>
        <taxon>Fungi</taxon>
        <taxon>Dikarya</taxon>
        <taxon>Ascomycota</taxon>
        <taxon>Saccharomycotina</taxon>
        <taxon>Dipodascomycetes</taxon>
        <taxon>Dipodascales</taxon>
        <taxon>Dipodascaceae</taxon>
        <taxon>Geotrichum</taxon>
    </lineage>
</organism>
<gene>
    <name evidence="1" type="ORF">D0Z00_003783</name>
</gene>
<evidence type="ECO:0000313" key="2">
    <source>
        <dbReference type="Proteomes" id="UP000744676"/>
    </source>
</evidence>
<evidence type="ECO:0000313" key="1">
    <source>
        <dbReference type="EMBL" id="KAF5093935.1"/>
    </source>
</evidence>
<dbReference type="EMBL" id="QVQA01000195">
    <property type="protein sequence ID" value="KAF5093935.1"/>
    <property type="molecule type" value="Genomic_DNA"/>
</dbReference>
<protein>
    <submittedName>
        <fullName evidence="1">Uncharacterized protein</fullName>
    </submittedName>
</protein>
<proteinExistence type="predicted"/>
<comment type="caution">
    <text evidence="1">The sequence shown here is derived from an EMBL/GenBank/DDBJ whole genome shotgun (WGS) entry which is preliminary data.</text>
</comment>
<keyword evidence="2" id="KW-1185">Reference proteome</keyword>
<name>A0ACB6V0D0_9ASCO</name>
<sequence length="1411" mass="158633">MLHDFALSYALDNDYIQSDQVAFIDLALAIHRHSALIHSYYQFHDTLAEPAAQLPNPDCSTWLAYNGKTSCSSDLVFALETAGKSAKPPLLLPSDKVLQATLTSGDSLPYAVLYTDLVDFEEFTKFHTHLYQSALARKLNYVVRYRAPPTNADSARQQLTGYGAELYVKRTDYLVIDDRDTKSAESSENSEEADEAEQPSKAQTVLQPVNEGGTISKANLNLLGFKASKFILDSNDPFGALVNVSLDFPKYSFPLSEITGSRKDWANLVSDNVRSGSNLLYINGAPVPTSDDNVFSISKAIDRERNYMNKFKSLGLSSSDALDLILSEIDLKDGINGDEKNVRYDYRTPSLVWLNDLETDERYKQWSADPKKILQLPLNQILPPVRLNIHTIVYVIDFSRPAQYNNLAELLNLMARNSAIQIGVIPIVHTKDAEVIAREFFAAQLEMGAEGAVAFISGLMQSEDHRAIYKHVVGSDSDRDVENDEQVNHLVQEAKDFAERLDIDLSVQTVFTNGLITPITRRWFYDITDIVGKDIAALKQFVRKNNGEFEGEPKDFFLEKALTKRNSLINPTDTSAISFLDISDLYINKEKYGYIGFSSSGRAENTEIESESLYSFWVAGDVSQLQFKNQVVNALEFVKETKLNVKLNIVPLVSSFESGSETSLKIISALTKDSSIDTVLKSLADLESVGAINVDEIAKFQANANIFTSSSVTLVSGSRVISLPKNKLFLPSDLEMLYQADFYGRIQPIVELASVNEILINGPAGLDKFDLQDLYTSLVWFVRTTFQEKNSFFVTGAAARVDTTDYLGLEKASFDIPNIYDDDESQEPLVYITAVLDPISEKGQVYTALLKSLSQLPEIKISVILSPKPGLTEIPLKRFYRANIPAKPEFDKDTGKRSQDFLVFTDMPQSTLLNLDINVPGSWIALPESSAHDLDNIILDKINEPVLEAEYLLKNLLLQGHAIDVTTNTAPRGVALELGPVDTVTTDTSIMANLGYFQLKANPGLWSLNIKKGSSSEVFEFKTVGITNKDSRVENADESLVFITEMTGLTIYPTFKRKPGMELQDVLELTPSIGGFIKNTWNSLFSSTKSQDDNAEINIFTVASGHLYERFLSIMTISVMKHTDHTVKFWLIENFLSPSFKQFLPHLAEKYGFKYELISYKWPSWLRPQAEKQRTIWGYKILFLDVLFPQSLDKVIFVDADQIVRTDMIELTEVDLQGAPYGFTPMCDSREEIEGFRFWKQGYWKNYLGPDYKYHISALYVVDLARFRKLAAGDQLRQHYQMLSADPASLSNLDQDLPNHLQKQLPIFSLPQDWLWCETWCSDESLLTAKTIDLCNNPMTKEPKLDRARRQVPEWVEYDNLVASLSSTVQSQPVEADIDVSTTSKNAEDEDIIKPSSAEDNEEDDDLYDEL</sequence>
<dbReference type="Proteomes" id="UP000744676">
    <property type="component" value="Unassembled WGS sequence"/>
</dbReference>
<accession>A0ACB6V0D0</accession>